<feature type="signal peptide" evidence="8">
    <location>
        <begin position="1"/>
        <end position="29"/>
    </location>
</feature>
<feature type="domain" description="FAD-binding" evidence="9">
    <location>
        <begin position="407"/>
        <end position="542"/>
    </location>
</feature>
<evidence type="ECO:0000256" key="2">
    <source>
        <dbReference type="ARBA" id="ARBA00022630"/>
    </source>
</evidence>
<evidence type="ECO:0000256" key="6">
    <source>
        <dbReference type="SAM" id="MobiDB-lite"/>
    </source>
</evidence>
<feature type="region of interest" description="Disordered" evidence="6">
    <location>
        <begin position="306"/>
        <end position="330"/>
    </location>
</feature>
<proteinExistence type="predicted"/>
<evidence type="ECO:0000256" key="1">
    <source>
        <dbReference type="ARBA" id="ARBA00001974"/>
    </source>
</evidence>
<evidence type="ECO:0000259" key="9">
    <source>
        <dbReference type="Pfam" id="PF01494"/>
    </source>
</evidence>
<feature type="compositionally biased region" description="Low complexity" evidence="6">
    <location>
        <begin position="86"/>
        <end position="110"/>
    </location>
</feature>
<dbReference type="GO" id="GO:0070189">
    <property type="term" value="P:kynurenine metabolic process"/>
    <property type="evidence" value="ECO:0007669"/>
    <property type="project" value="TreeGrafter"/>
</dbReference>
<keyword evidence="2" id="KW-0285">Flavoprotein</keyword>
<dbReference type="PANTHER" id="PTHR46028:SF2">
    <property type="entry name" value="KYNURENINE 3-MONOOXYGENASE"/>
    <property type="match status" value="1"/>
</dbReference>
<evidence type="ECO:0000256" key="5">
    <source>
        <dbReference type="ARBA" id="ARBA00023002"/>
    </source>
</evidence>
<organism evidence="10 11">
    <name type="scientific">Nitzschia inconspicua</name>
    <dbReference type="NCBI Taxonomy" id="303405"/>
    <lineage>
        <taxon>Eukaryota</taxon>
        <taxon>Sar</taxon>
        <taxon>Stramenopiles</taxon>
        <taxon>Ochrophyta</taxon>
        <taxon>Bacillariophyta</taxon>
        <taxon>Bacillariophyceae</taxon>
        <taxon>Bacillariophycidae</taxon>
        <taxon>Bacillariales</taxon>
        <taxon>Bacillariaceae</taxon>
        <taxon>Nitzschia</taxon>
    </lineage>
</organism>
<feature type="region of interest" description="Disordered" evidence="6">
    <location>
        <begin position="75"/>
        <end position="115"/>
    </location>
</feature>
<keyword evidence="7" id="KW-1133">Transmembrane helix</keyword>
<dbReference type="AlphaFoldDB" id="A0A9K3KT17"/>
<comment type="caution">
    <text evidence="10">The sequence shown here is derived from an EMBL/GenBank/DDBJ whole genome shotgun (WGS) entry which is preliminary data.</text>
</comment>
<dbReference type="GO" id="GO:0004502">
    <property type="term" value="F:kynurenine 3-monooxygenase activity"/>
    <property type="evidence" value="ECO:0007669"/>
    <property type="project" value="TreeGrafter"/>
</dbReference>
<feature type="chain" id="PRO_5039934414" evidence="8">
    <location>
        <begin position="30"/>
        <end position="705"/>
    </location>
</feature>
<sequence length="705" mass="77567">MTRRMFSSVAFLVLIAILSPLHRSPTTLAFSLTTSPIQQQQQQRRQQQIHKHALIRNSIPPSRPTTTRIMVQSTRTSVNDNSIGISSDTTASSSSSSFTTTTTTTPSSQSFQLPSRPASQYDAVIAGGGPAGLLTAIMLTQKYGPSYKIAVCERRPTIPPSPFQSDVWNDVARFYLLGIGHRGQSALDRFGILPDFIKASVEVHGRRDWQPGQTNVEDGRTTISNKDPPSRVLARDKLVGLLHEQLVEQHIIKRNATIDLLYGYQVEPLEFGNDRSHKNEDTATTAAAAAPPPVKVRITKCEEVVTTATTTDDQSTTPSSSSSSSYEASQDSQQVCNVDDYVEATTHFLVGADGASRTVARAMEAADAKRFQQLNLVQKVFARQRPFRITRFDDDNPRVYKSVPITLPSDWPRDLNYSARSRNSRITLEALPSDDKGNLCALLLMRPDDELAQPNVDPNKLRQFFDDEFPQFGMLVNDDEMARVAQKPASRLPVFRYAGPRLCMGSRTLVLGDAAHTVKPYYGLGANTALEDVHVLSDILDECRRSENPDTGENCCPPESVIPAAVQTFSDRRSGDAQALVTISRNMDRPGKLFLLNFLIPIILDGIFHKLAPKIFGPNMFGMFQMKGIGFKQIQRKKRLDRTLQLVILGTLASGFCVAVKEFISAVSRFTGKSVSLVSFGIVVAAALFGAGIKKMATTQKASVP</sequence>
<keyword evidence="11" id="KW-1185">Reference proteome</keyword>
<evidence type="ECO:0000313" key="10">
    <source>
        <dbReference type="EMBL" id="KAG7348498.1"/>
    </source>
</evidence>
<dbReference type="InterPro" id="IPR002938">
    <property type="entry name" value="FAD-bd"/>
</dbReference>
<dbReference type="OrthoDB" id="10053569at2759"/>
<name>A0A9K3KT17_9STRA</name>
<reference evidence="10" key="1">
    <citation type="journal article" date="2021" name="Sci. Rep.">
        <title>Diploid genomic architecture of Nitzschia inconspicua, an elite biomass production diatom.</title>
        <authorList>
            <person name="Oliver A."/>
            <person name="Podell S."/>
            <person name="Pinowska A."/>
            <person name="Traller J.C."/>
            <person name="Smith S.R."/>
            <person name="McClure R."/>
            <person name="Beliaev A."/>
            <person name="Bohutskyi P."/>
            <person name="Hill E.A."/>
            <person name="Rabines A."/>
            <person name="Zheng H."/>
            <person name="Allen L.Z."/>
            <person name="Kuo A."/>
            <person name="Grigoriev I.V."/>
            <person name="Allen A.E."/>
            <person name="Hazlebeck D."/>
            <person name="Allen E.E."/>
        </authorList>
    </citation>
    <scope>NUCLEOTIDE SEQUENCE</scope>
    <source>
        <strain evidence="10">Hildebrandi</strain>
    </source>
</reference>
<feature type="compositionally biased region" description="Polar residues" evidence="6">
    <location>
        <begin position="75"/>
        <end position="85"/>
    </location>
</feature>
<feature type="transmembrane region" description="Helical" evidence="7">
    <location>
        <begin position="674"/>
        <end position="693"/>
    </location>
</feature>
<keyword evidence="3" id="KW-0274">FAD</keyword>
<dbReference type="EMBL" id="JAGRRH010000020">
    <property type="protein sequence ID" value="KAG7348498.1"/>
    <property type="molecule type" value="Genomic_DNA"/>
</dbReference>
<evidence type="ECO:0000256" key="8">
    <source>
        <dbReference type="SAM" id="SignalP"/>
    </source>
</evidence>
<evidence type="ECO:0000256" key="7">
    <source>
        <dbReference type="SAM" id="Phobius"/>
    </source>
</evidence>
<keyword evidence="8" id="KW-0732">Signal</keyword>
<feature type="transmembrane region" description="Helical" evidence="7">
    <location>
        <begin position="646"/>
        <end position="668"/>
    </location>
</feature>
<dbReference type="PANTHER" id="PTHR46028">
    <property type="entry name" value="KYNURENINE 3-MONOOXYGENASE"/>
    <property type="match status" value="1"/>
</dbReference>
<evidence type="ECO:0000313" key="11">
    <source>
        <dbReference type="Proteomes" id="UP000693970"/>
    </source>
</evidence>
<keyword evidence="4" id="KW-0521">NADP</keyword>
<gene>
    <name evidence="10" type="ORF">IV203_017203</name>
</gene>
<dbReference type="Proteomes" id="UP000693970">
    <property type="component" value="Unassembled WGS sequence"/>
</dbReference>
<keyword evidence="5" id="KW-0560">Oxidoreductase</keyword>
<keyword evidence="7" id="KW-0812">Transmembrane</keyword>
<reference evidence="10" key="2">
    <citation type="submission" date="2021-04" db="EMBL/GenBank/DDBJ databases">
        <authorList>
            <person name="Podell S."/>
        </authorList>
    </citation>
    <scope>NUCLEOTIDE SEQUENCE</scope>
    <source>
        <strain evidence="10">Hildebrandi</strain>
    </source>
</reference>
<evidence type="ECO:0000256" key="3">
    <source>
        <dbReference type="ARBA" id="ARBA00022827"/>
    </source>
</evidence>
<dbReference type="Pfam" id="PF01494">
    <property type="entry name" value="FAD_binding_3"/>
    <property type="match status" value="1"/>
</dbReference>
<dbReference type="GO" id="GO:0071949">
    <property type="term" value="F:FAD binding"/>
    <property type="evidence" value="ECO:0007669"/>
    <property type="project" value="InterPro"/>
</dbReference>
<feature type="compositionally biased region" description="Polar residues" evidence="6">
    <location>
        <begin position="211"/>
        <end position="227"/>
    </location>
</feature>
<protein>
    <submittedName>
        <fullName evidence="10">Kynurenine 3-monooxygenase</fullName>
    </submittedName>
</protein>
<accession>A0A9K3KT17</accession>
<evidence type="ECO:0000256" key="4">
    <source>
        <dbReference type="ARBA" id="ARBA00022857"/>
    </source>
</evidence>
<feature type="region of interest" description="Disordered" evidence="6">
    <location>
        <begin position="209"/>
        <end position="228"/>
    </location>
</feature>
<comment type="cofactor">
    <cofactor evidence="1">
        <name>FAD</name>
        <dbReference type="ChEBI" id="CHEBI:57692"/>
    </cofactor>
</comment>
<keyword evidence="7" id="KW-0472">Membrane</keyword>